<dbReference type="Gene3D" id="3.40.50.2000">
    <property type="entry name" value="Glycogen Phosphorylase B"/>
    <property type="match status" value="2"/>
</dbReference>
<dbReference type="PANTHER" id="PTHR10788">
    <property type="entry name" value="TREHALOSE-6-PHOSPHATE SYNTHASE"/>
    <property type="match status" value="1"/>
</dbReference>
<dbReference type="Proteomes" id="UP001233360">
    <property type="component" value="Unassembled WGS sequence"/>
</dbReference>
<comment type="caution">
    <text evidence="10">The sequence shown here is derived from an EMBL/GenBank/DDBJ whole genome shotgun (WGS) entry which is preliminary data.</text>
</comment>
<keyword evidence="7 9" id="KW-0808">Transferase</keyword>
<dbReference type="EMBL" id="JAUTBK010000002">
    <property type="protein sequence ID" value="MDQ1207523.1"/>
    <property type="molecule type" value="Genomic_DNA"/>
</dbReference>
<dbReference type="EC" id="2.4.1.15" evidence="4 9"/>
<evidence type="ECO:0000256" key="5">
    <source>
        <dbReference type="ARBA" id="ARBA00018539"/>
    </source>
</evidence>
<comment type="function">
    <text evidence="9">Probably involved in the osmoprotection via the biosynthesis of trehalose. Catalyzes the transfer of glucose from UDP-alpha-D-glucose (UDP-Glc) to D-glucose 6-phosphate (Glc-6-P) to form trehalose-6-phosphate. Acts with retention of the anomeric configuration of the UDP-sugar donor.</text>
</comment>
<evidence type="ECO:0000256" key="6">
    <source>
        <dbReference type="ARBA" id="ARBA00022676"/>
    </source>
</evidence>
<evidence type="ECO:0000256" key="2">
    <source>
        <dbReference type="ARBA" id="ARBA00008799"/>
    </source>
</evidence>
<gene>
    <name evidence="10" type="ORF">QE380_000446</name>
</gene>
<sequence length="478" mass="55663">MSRLIILSNRVSLPQTECVAGGLAVAMQDALSQLGGVWVGWNGKKIEQPFEQHFDILYKSKITYMTCALTQQQYQDYYCGFSNNTLWPAMHDREDLIEYNPKEFKTYQDVNRLFATKIAEFAQPDDLIWVQDYHFLSVARHCRELGMQNKIGFFLHIPFASLEIWRKIPCAEQLMDDLCHYNLIGLQTAQDQENCISVCSVLLKAQKIQKNMISLNQRVTQIQDYPIGVDVKGIQKTLSNLSDQDQYLTNSSAIKTIIGVDRIDYSKGLFERFNAFAEFLDRNTAFHQKVQHVQIASPCRLEVATYKRLFERFKLKVELINSEFSQDNWLPIVCHYDSKPHHELMQFYRNADICWVTSLKDGMNLVAKEYIAAQNPDNPGVLILSEFAGAAEQMQDALIVNPKNRDAMIKALKLALNMSLEERQYRYHKLIKQLIEYDINQWRDDFLKDLNSSQYIQNFDYNHRLSTVLFYPNYSSRI</sequence>
<evidence type="ECO:0000256" key="1">
    <source>
        <dbReference type="ARBA" id="ARBA00005199"/>
    </source>
</evidence>
<proteinExistence type="inferred from homology"/>
<dbReference type="CDD" id="cd03788">
    <property type="entry name" value="GT20_TPS"/>
    <property type="match status" value="1"/>
</dbReference>
<dbReference type="RefSeq" id="WP_307001776.1">
    <property type="nucleotide sequence ID" value="NZ_JAUTBK010000002.1"/>
</dbReference>
<dbReference type="NCBIfam" id="TIGR02400">
    <property type="entry name" value="trehalose_OtsA"/>
    <property type="match status" value="1"/>
</dbReference>
<comment type="catalytic activity">
    <reaction evidence="8 9">
        <text>D-glucose 6-phosphate + UDP-alpha-D-glucose = alpha,alpha-trehalose 6-phosphate + UDP + H(+)</text>
        <dbReference type="Rhea" id="RHEA:18889"/>
        <dbReference type="ChEBI" id="CHEBI:15378"/>
        <dbReference type="ChEBI" id="CHEBI:58223"/>
        <dbReference type="ChEBI" id="CHEBI:58429"/>
        <dbReference type="ChEBI" id="CHEBI:58885"/>
        <dbReference type="ChEBI" id="CHEBI:61548"/>
        <dbReference type="EC" id="2.4.1.15"/>
    </reaction>
</comment>
<dbReference type="PANTHER" id="PTHR10788:SF106">
    <property type="entry name" value="BCDNA.GH08860"/>
    <property type="match status" value="1"/>
</dbReference>
<evidence type="ECO:0000256" key="4">
    <source>
        <dbReference type="ARBA" id="ARBA00012538"/>
    </source>
</evidence>
<accession>A0ABU0UT87</accession>
<dbReference type="InterPro" id="IPR012766">
    <property type="entry name" value="Trehalose_OtsA"/>
</dbReference>
<keyword evidence="6 9" id="KW-0328">Glycosyltransferase</keyword>
<name>A0ABU0UT87_ACIBI</name>
<evidence type="ECO:0000256" key="7">
    <source>
        <dbReference type="ARBA" id="ARBA00022679"/>
    </source>
</evidence>
<organism evidence="10 11">
    <name type="scientific">Acinetobacter baylyi</name>
    <dbReference type="NCBI Taxonomy" id="202950"/>
    <lineage>
        <taxon>Bacteria</taxon>
        <taxon>Pseudomonadati</taxon>
        <taxon>Pseudomonadota</taxon>
        <taxon>Gammaproteobacteria</taxon>
        <taxon>Moraxellales</taxon>
        <taxon>Moraxellaceae</taxon>
        <taxon>Acinetobacter</taxon>
    </lineage>
</organism>
<evidence type="ECO:0000313" key="10">
    <source>
        <dbReference type="EMBL" id="MDQ1207523.1"/>
    </source>
</evidence>
<reference evidence="10 11" key="1">
    <citation type="submission" date="2023-07" db="EMBL/GenBank/DDBJ databases">
        <title>Functional and genomic diversity of the sorghum phyllosphere microbiome.</title>
        <authorList>
            <person name="Shade A."/>
        </authorList>
    </citation>
    <scope>NUCLEOTIDE SEQUENCE [LARGE SCALE GENOMIC DNA]</scope>
    <source>
        <strain evidence="10 11">SORGH_AS_0887</strain>
    </source>
</reference>
<dbReference type="Pfam" id="PF00982">
    <property type="entry name" value="Glyco_transf_20"/>
    <property type="match status" value="1"/>
</dbReference>
<comment type="pathway">
    <text evidence="1 9">Glycan biosynthesis; trehalose biosynthesis.</text>
</comment>
<dbReference type="GO" id="GO:0003825">
    <property type="term" value="F:alpha,alpha-trehalose-phosphate synthase (UDP-forming) activity"/>
    <property type="evidence" value="ECO:0007669"/>
    <property type="project" value="UniProtKB-EC"/>
</dbReference>
<protein>
    <recommendedName>
        <fullName evidence="5 9">Trehalose-6-phosphate synthase</fullName>
        <ecNumber evidence="4 9">2.4.1.15</ecNumber>
    </recommendedName>
    <alternativeName>
        <fullName evidence="9">Osmoregulatory trehalose synthesis protein A</fullName>
    </alternativeName>
    <alternativeName>
        <fullName evidence="9">UDP-glucose-glucosephosphate glucosyltransferase</fullName>
    </alternativeName>
</protein>
<comment type="similarity">
    <text evidence="2 9">Belongs to the glycosyltransferase 20 family.</text>
</comment>
<evidence type="ECO:0000256" key="3">
    <source>
        <dbReference type="ARBA" id="ARBA00011881"/>
    </source>
</evidence>
<keyword evidence="11" id="KW-1185">Reference proteome</keyword>
<evidence type="ECO:0000256" key="9">
    <source>
        <dbReference type="RuleBase" id="RU362045"/>
    </source>
</evidence>
<comment type="subunit">
    <text evidence="3 9">Homotetramer.</text>
</comment>
<dbReference type="SUPFAM" id="SSF53756">
    <property type="entry name" value="UDP-Glycosyltransferase/glycogen phosphorylase"/>
    <property type="match status" value="1"/>
</dbReference>
<dbReference type="InterPro" id="IPR001830">
    <property type="entry name" value="Glyco_trans_20"/>
</dbReference>
<evidence type="ECO:0000313" key="11">
    <source>
        <dbReference type="Proteomes" id="UP001233360"/>
    </source>
</evidence>
<evidence type="ECO:0000256" key="8">
    <source>
        <dbReference type="ARBA" id="ARBA00048039"/>
    </source>
</evidence>